<gene>
    <name evidence="1" type="ORF">CDL15_Pgr011803</name>
</gene>
<organism evidence="1 2">
    <name type="scientific">Punica granatum</name>
    <name type="common">Pomegranate</name>
    <dbReference type="NCBI Taxonomy" id="22663"/>
    <lineage>
        <taxon>Eukaryota</taxon>
        <taxon>Viridiplantae</taxon>
        <taxon>Streptophyta</taxon>
        <taxon>Embryophyta</taxon>
        <taxon>Tracheophyta</taxon>
        <taxon>Spermatophyta</taxon>
        <taxon>Magnoliopsida</taxon>
        <taxon>eudicotyledons</taxon>
        <taxon>Gunneridae</taxon>
        <taxon>Pentapetalae</taxon>
        <taxon>rosids</taxon>
        <taxon>malvids</taxon>
        <taxon>Myrtales</taxon>
        <taxon>Lythraceae</taxon>
        <taxon>Punica</taxon>
    </lineage>
</organism>
<proteinExistence type="predicted"/>
<sequence>MTLASRAITIKGFLTTLTLPGEEAVTIRGPINRAQPPLHCFFLTGFFVFLPNFLSLFRVRPGVGTLEAVNERLDLPLRSPRNPTLHRAVVGVVVSTPLSPNCRGCHLSGPVTRHA</sequence>
<evidence type="ECO:0000313" key="2">
    <source>
        <dbReference type="Proteomes" id="UP000197138"/>
    </source>
</evidence>
<dbReference type="AlphaFoldDB" id="A0A218XF63"/>
<protein>
    <submittedName>
        <fullName evidence="1">Uncharacterized protein</fullName>
    </submittedName>
</protein>
<name>A0A218XF63_PUNGR</name>
<reference evidence="2" key="1">
    <citation type="journal article" date="2017" name="Plant J.">
        <title>The pomegranate (Punica granatum L.) genome and the genomics of punicalagin biosynthesis.</title>
        <authorList>
            <person name="Qin G."/>
            <person name="Xu C."/>
            <person name="Ming R."/>
            <person name="Tang H."/>
            <person name="Guyot R."/>
            <person name="Kramer E.M."/>
            <person name="Hu Y."/>
            <person name="Yi X."/>
            <person name="Qi Y."/>
            <person name="Xu X."/>
            <person name="Gao Z."/>
            <person name="Pan H."/>
            <person name="Jian J."/>
            <person name="Tian Y."/>
            <person name="Yue Z."/>
            <person name="Xu Y."/>
        </authorList>
    </citation>
    <scope>NUCLEOTIDE SEQUENCE [LARGE SCALE GENOMIC DNA]</scope>
    <source>
        <strain evidence="2">cv. Dabenzi</strain>
    </source>
</reference>
<comment type="caution">
    <text evidence="1">The sequence shown here is derived from an EMBL/GenBank/DDBJ whole genome shotgun (WGS) entry which is preliminary data.</text>
</comment>
<accession>A0A218XF63</accession>
<evidence type="ECO:0000313" key="1">
    <source>
        <dbReference type="EMBL" id="OWM83121.1"/>
    </source>
</evidence>
<dbReference type="EMBL" id="MTKT01001935">
    <property type="protein sequence ID" value="OWM83121.1"/>
    <property type="molecule type" value="Genomic_DNA"/>
</dbReference>
<dbReference type="Proteomes" id="UP000197138">
    <property type="component" value="Unassembled WGS sequence"/>
</dbReference>